<keyword evidence="2" id="KW-0812">Transmembrane</keyword>
<gene>
    <name evidence="3" type="ORF">HF992_00335</name>
</gene>
<evidence type="ECO:0000256" key="2">
    <source>
        <dbReference type="SAM" id="Phobius"/>
    </source>
</evidence>
<dbReference type="InterPro" id="IPR046481">
    <property type="entry name" value="DUF6574"/>
</dbReference>
<evidence type="ECO:0008006" key="5">
    <source>
        <dbReference type="Google" id="ProtNLM"/>
    </source>
</evidence>
<feature type="region of interest" description="Disordered" evidence="1">
    <location>
        <begin position="53"/>
        <end position="75"/>
    </location>
</feature>
<evidence type="ECO:0000313" key="4">
    <source>
        <dbReference type="Proteomes" id="UP000522720"/>
    </source>
</evidence>
<proteinExistence type="predicted"/>
<keyword evidence="4" id="KW-1185">Reference proteome</keyword>
<feature type="compositionally biased region" description="Low complexity" evidence="1">
    <location>
        <begin position="56"/>
        <end position="68"/>
    </location>
</feature>
<feature type="transmembrane region" description="Helical" evidence="2">
    <location>
        <begin position="313"/>
        <end position="335"/>
    </location>
</feature>
<feature type="transmembrane region" description="Helical" evidence="2">
    <location>
        <begin position="281"/>
        <end position="301"/>
    </location>
</feature>
<evidence type="ECO:0000313" key="3">
    <source>
        <dbReference type="EMBL" id="NKZ19313.1"/>
    </source>
</evidence>
<keyword evidence="2" id="KW-0472">Membrane</keyword>
<feature type="transmembrane region" description="Helical" evidence="2">
    <location>
        <begin position="161"/>
        <end position="179"/>
    </location>
</feature>
<comment type="caution">
    <text evidence="3">The sequence shown here is derived from an EMBL/GenBank/DDBJ whole genome shotgun (WGS) entry which is preliminary data.</text>
</comment>
<accession>A0A7X6MX34</accession>
<name>A0A7X6MX34_9STRE</name>
<feature type="transmembrane region" description="Helical" evidence="2">
    <location>
        <begin position="212"/>
        <end position="234"/>
    </location>
</feature>
<dbReference type="EMBL" id="JAAXPR010000001">
    <property type="protein sequence ID" value="NKZ19313.1"/>
    <property type="molecule type" value="Genomic_DNA"/>
</dbReference>
<dbReference type="RefSeq" id="WP_168548079.1">
    <property type="nucleotide sequence ID" value="NZ_JAAXPR010000001.1"/>
</dbReference>
<dbReference type="Pfam" id="PF20214">
    <property type="entry name" value="DUF6574"/>
    <property type="match status" value="1"/>
</dbReference>
<keyword evidence="2" id="KW-1133">Transmembrane helix</keyword>
<evidence type="ECO:0000256" key="1">
    <source>
        <dbReference type="SAM" id="MobiDB-lite"/>
    </source>
</evidence>
<sequence length="344" mass="38111">MNKQDWLDYFEAINGRTPSQEEVQQALINGEFLDEVEAPVVSEPVKDIPEPVISEPTQVQPQPATQTMPKPPVAPQPVYQQPVAPQQQAAYVGQQQVPTGHPQQTPPVAFSQNQQGQQDVYNVQVAVPSAYSNFLKQFWAWLVSAWKAPTSVFPTHKYNGYFALFLLTFFASMTTYIASSKAYSGVTSLMGELSSLTGGYGGYYGQGLDLGFFFKTFLAFAFIFFSIIFAGFVARRFVYQEKTLTLASSFERYGRLFSVSILLFATSSLLVMLNIFSLASLVLAINFFFLSGASAFALANFDNKNTLDKFYQYLLAMLVNAVIIIIFVFIGLSVAGESIMNGLL</sequence>
<organism evidence="3 4">
    <name type="scientific">Streptococcus ovuberis</name>
    <dbReference type="NCBI Taxonomy" id="1936207"/>
    <lineage>
        <taxon>Bacteria</taxon>
        <taxon>Bacillati</taxon>
        <taxon>Bacillota</taxon>
        <taxon>Bacilli</taxon>
        <taxon>Lactobacillales</taxon>
        <taxon>Streptococcaceae</taxon>
        <taxon>Streptococcus</taxon>
    </lineage>
</organism>
<dbReference type="Proteomes" id="UP000522720">
    <property type="component" value="Unassembled WGS sequence"/>
</dbReference>
<feature type="transmembrane region" description="Helical" evidence="2">
    <location>
        <begin position="255"/>
        <end position="275"/>
    </location>
</feature>
<dbReference type="AlphaFoldDB" id="A0A7X6MX34"/>
<reference evidence="3 4" key="1">
    <citation type="submission" date="2020-04" db="EMBL/GenBank/DDBJ databases">
        <title>MicrobeNet Type strains.</title>
        <authorList>
            <person name="Nicholson A.C."/>
        </authorList>
    </citation>
    <scope>NUCLEOTIDE SEQUENCE [LARGE SCALE GENOMIC DNA]</scope>
    <source>
        <strain evidence="3 4">CCUG 69612</strain>
    </source>
</reference>
<protein>
    <recommendedName>
        <fullName evidence="5">Response regulator (Homolog to RR11 Spn)</fullName>
    </recommendedName>
</protein>